<dbReference type="GO" id="GO:0006508">
    <property type="term" value="P:proteolysis"/>
    <property type="evidence" value="ECO:0007669"/>
    <property type="project" value="UniProtKB-KW"/>
</dbReference>
<keyword evidence="3 13" id="KW-0645">Protease</keyword>
<keyword evidence="8 12" id="KW-0862">Zinc</keyword>
<protein>
    <recommendedName>
        <fullName evidence="13">Neutral protease 2</fullName>
        <ecNumber evidence="13">3.4.24.39</ecNumber>
    </recommendedName>
    <alternativeName>
        <fullName evidence="13">Deuterolysin</fullName>
    </alternativeName>
</protein>
<proteinExistence type="inferred from homology"/>
<dbReference type="PROSITE" id="PS51257">
    <property type="entry name" value="PROKAR_LIPOPROTEIN"/>
    <property type="match status" value="1"/>
</dbReference>
<feature type="binding site" evidence="12">
    <location>
        <position position="302"/>
    </location>
    <ligand>
        <name>Zn(2+)</name>
        <dbReference type="ChEBI" id="CHEBI:29105"/>
        <note>catalytic</note>
    </ligand>
</feature>
<keyword evidence="4 13" id="KW-0165">Cleavage on pair of basic residues</keyword>
<dbReference type="GO" id="GO:0046872">
    <property type="term" value="F:metal ion binding"/>
    <property type="evidence" value="ECO:0007669"/>
    <property type="project" value="UniProtKB-KW"/>
</dbReference>
<sequence>MRLLLLLAASLVGLACAKPVKDDGPEKILDLRLEALEGSLLRGTLVNKGKKDIRLFTRSTILDPNPVRKVSILSPKDQPRFIGVRARVSHDNVSDESLILIKRNKPFNFIFDVAHTYDLSKGGAFDIIAEGIIPYAEKKSNDLTGQAAYRSNRLTVHVNGTTAHLAKRALEERATVERDCVGDRALIADTARQACAMVAIAAAQSALTGDANQFVRYFRTADPGIRGTVAARFFAVANECAGNSQHARIFCSDPARLCQSDYISVTLGNSITNCDLYWQFPTVSNTCHGVGQATTTIHEITHVDGVFNPPTDDYQGHYGWPALADLSPEQAIMNADNYGFYANSIYINVGC</sequence>
<evidence type="ECO:0000256" key="9">
    <source>
        <dbReference type="ARBA" id="ARBA00023049"/>
    </source>
</evidence>
<feature type="binding site" evidence="12">
    <location>
        <position position="298"/>
    </location>
    <ligand>
        <name>Zn(2+)</name>
        <dbReference type="ChEBI" id="CHEBI:29105"/>
        <note>catalytic</note>
    </ligand>
</feature>
<evidence type="ECO:0000256" key="10">
    <source>
        <dbReference type="ARBA" id="ARBA00023145"/>
    </source>
</evidence>
<keyword evidence="15" id="KW-1185">Reference proteome</keyword>
<dbReference type="Proteomes" id="UP000799640">
    <property type="component" value="Unassembled WGS sequence"/>
</dbReference>
<evidence type="ECO:0000256" key="1">
    <source>
        <dbReference type="ARBA" id="ARBA00001187"/>
    </source>
</evidence>
<dbReference type="PRINTS" id="PR00768">
    <property type="entry name" value="DEUTEROLYSIN"/>
</dbReference>
<evidence type="ECO:0000256" key="3">
    <source>
        <dbReference type="ARBA" id="ARBA00022670"/>
    </source>
</evidence>
<comment type="similarity">
    <text evidence="2 13">Belongs to the peptidase M35 family.</text>
</comment>
<dbReference type="CDD" id="cd11008">
    <property type="entry name" value="M35_deuterolysin_like"/>
    <property type="match status" value="1"/>
</dbReference>
<dbReference type="InterPro" id="IPR050414">
    <property type="entry name" value="Fungal_M35_metalloproteases"/>
</dbReference>
<keyword evidence="5 12" id="KW-0479">Metal-binding</keyword>
<evidence type="ECO:0000313" key="14">
    <source>
        <dbReference type="EMBL" id="KAF2401259.1"/>
    </source>
</evidence>
<dbReference type="Pfam" id="PF02102">
    <property type="entry name" value="Peptidase_M35"/>
    <property type="match status" value="1"/>
</dbReference>
<feature type="signal peptide" evidence="13">
    <location>
        <begin position="1"/>
        <end position="17"/>
    </location>
</feature>
<comment type="catalytic activity">
    <reaction evidence="1 13">
        <text>Preferential cleavage of bonds with hydrophobic residues in P1'. Also 3-Asn-|-Gln-4 and 8-Gly-|-Ser-9 bonds in insulin B chain.</text>
        <dbReference type="EC" id="3.4.24.39"/>
    </reaction>
</comment>
<feature type="active site" evidence="11">
    <location>
        <position position="299"/>
    </location>
</feature>
<dbReference type="GO" id="GO:0004222">
    <property type="term" value="F:metalloendopeptidase activity"/>
    <property type="evidence" value="ECO:0007669"/>
    <property type="project" value="InterPro"/>
</dbReference>
<keyword evidence="6 13" id="KW-0732">Signal</keyword>
<keyword evidence="13" id="KW-0964">Secreted</keyword>
<comment type="function">
    <text evidence="13">Secreted metalloproteinase that allows assimilation of proteinaceous substrates. Shows high activities on basic nuclear substrates such as histone and protamine.</text>
</comment>
<dbReference type="OrthoDB" id="412874at2759"/>
<comment type="cofactor">
    <cofactor evidence="12 13">
        <name>Zn(2+)</name>
        <dbReference type="ChEBI" id="CHEBI:29105"/>
    </cofactor>
    <text evidence="12 13">Binds 1 zinc ion per subunit.</text>
</comment>
<comment type="subcellular location">
    <subcellularLocation>
        <location evidence="13">Secreted</location>
    </subcellularLocation>
</comment>
<dbReference type="Gene3D" id="3.40.390.10">
    <property type="entry name" value="Collagenase (Catalytic Domain)"/>
    <property type="match status" value="1"/>
</dbReference>
<dbReference type="AlphaFoldDB" id="A0A6G1HZK9"/>
<dbReference type="InterPro" id="IPR001384">
    <property type="entry name" value="Peptidase_M35"/>
</dbReference>
<dbReference type="InterPro" id="IPR024079">
    <property type="entry name" value="MetalloPept_cat_dom_sf"/>
</dbReference>
<organism evidence="14 15">
    <name type="scientific">Trichodelitschia bisporula</name>
    <dbReference type="NCBI Taxonomy" id="703511"/>
    <lineage>
        <taxon>Eukaryota</taxon>
        <taxon>Fungi</taxon>
        <taxon>Dikarya</taxon>
        <taxon>Ascomycota</taxon>
        <taxon>Pezizomycotina</taxon>
        <taxon>Dothideomycetes</taxon>
        <taxon>Dothideomycetes incertae sedis</taxon>
        <taxon>Phaeotrichales</taxon>
        <taxon>Phaeotrichaceae</taxon>
        <taxon>Trichodelitschia</taxon>
    </lineage>
</organism>
<keyword evidence="7 13" id="KW-0378">Hydrolase</keyword>
<evidence type="ECO:0000256" key="11">
    <source>
        <dbReference type="PIRSR" id="PIRSR601384-1"/>
    </source>
</evidence>
<keyword evidence="9 13" id="KW-0482">Metalloprotease</keyword>
<evidence type="ECO:0000256" key="4">
    <source>
        <dbReference type="ARBA" id="ARBA00022685"/>
    </source>
</evidence>
<feature type="chain" id="PRO_5026370460" description="Neutral protease 2" evidence="13">
    <location>
        <begin position="18"/>
        <end position="351"/>
    </location>
</feature>
<dbReference type="SUPFAM" id="SSF55486">
    <property type="entry name" value="Metalloproteases ('zincins'), catalytic domain"/>
    <property type="match status" value="1"/>
</dbReference>
<dbReference type="GO" id="GO:0005576">
    <property type="term" value="C:extracellular region"/>
    <property type="evidence" value="ECO:0007669"/>
    <property type="project" value="UniProtKB-SubCell"/>
</dbReference>
<dbReference type="EC" id="3.4.24.39" evidence="13"/>
<evidence type="ECO:0000256" key="13">
    <source>
        <dbReference type="RuleBase" id="RU361126"/>
    </source>
</evidence>
<evidence type="ECO:0000256" key="8">
    <source>
        <dbReference type="ARBA" id="ARBA00022833"/>
    </source>
</evidence>
<evidence type="ECO:0000256" key="5">
    <source>
        <dbReference type="ARBA" id="ARBA00022723"/>
    </source>
</evidence>
<dbReference type="Gene3D" id="2.60.40.2970">
    <property type="match status" value="1"/>
</dbReference>
<keyword evidence="10" id="KW-0865">Zymogen</keyword>
<reference evidence="14" key="1">
    <citation type="journal article" date="2020" name="Stud. Mycol.">
        <title>101 Dothideomycetes genomes: a test case for predicting lifestyles and emergence of pathogens.</title>
        <authorList>
            <person name="Haridas S."/>
            <person name="Albert R."/>
            <person name="Binder M."/>
            <person name="Bloem J."/>
            <person name="Labutti K."/>
            <person name="Salamov A."/>
            <person name="Andreopoulos B."/>
            <person name="Baker S."/>
            <person name="Barry K."/>
            <person name="Bills G."/>
            <person name="Bluhm B."/>
            <person name="Cannon C."/>
            <person name="Castanera R."/>
            <person name="Culley D."/>
            <person name="Daum C."/>
            <person name="Ezra D."/>
            <person name="Gonzalez J."/>
            <person name="Henrissat B."/>
            <person name="Kuo A."/>
            <person name="Liang C."/>
            <person name="Lipzen A."/>
            <person name="Lutzoni F."/>
            <person name="Magnuson J."/>
            <person name="Mondo S."/>
            <person name="Nolan M."/>
            <person name="Ohm R."/>
            <person name="Pangilinan J."/>
            <person name="Park H.-J."/>
            <person name="Ramirez L."/>
            <person name="Alfaro M."/>
            <person name="Sun H."/>
            <person name="Tritt A."/>
            <person name="Yoshinaga Y."/>
            <person name="Zwiers L.-H."/>
            <person name="Turgeon B."/>
            <person name="Goodwin S."/>
            <person name="Spatafora J."/>
            <person name="Crous P."/>
            <person name="Grigoriev I."/>
        </authorList>
    </citation>
    <scope>NUCLEOTIDE SEQUENCE</scope>
    <source>
        <strain evidence="14">CBS 262.69</strain>
    </source>
</reference>
<feature type="binding site" evidence="12">
    <location>
        <position position="313"/>
    </location>
    <ligand>
        <name>Zn(2+)</name>
        <dbReference type="ChEBI" id="CHEBI:29105"/>
        <note>catalytic</note>
    </ligand>
</feature>
<evidence type="ECO:0000256" key="12">
    <source>
        <dbReference type="PIRSR" id="PIRSR601384-2"/>
    </source>
</evidence>
<evidence type="ECO:0000256" key="6">
    <source>
        <dbReference type="ARBA" id="ARBA00022729"/>
    </source>
</evidence>
<evidence type="ECO:0000256" key="7">
    <source>
        <dbReference type="ARBA" id="ARBA00022801"/>
    </source>
</evidence>
<evidence type="ECO:0000313" key="15">
    <source>
        <dbReference type="Proteomes" id="UP000799640"/>
    </source>
</evidence>
<dbReference type="PANTHER" id="PTHR37016">
    <property type="match status" value="1"/>
</dbReference>
<evidence type="ECO:0000256" key="2">
    <source>
        <dbReference type="ARBA" id="ARBA00010279"/>
    </source>
</evidence>
<gene>
    <name evidence="14" type="ORF">EJ06DRAFT_384120</name>
</gene>
<accession>A0A6G1HZK9</accession>
<dbReference type="PANTHER" id="PTHR37016:SF3">
    <property type="entry name" value="NEUTRAL PROTEASE 2-RELATED"/>
    <property type="match status" value="1"/>
</dbReference>
<dbReference type="EMBL" id="ML996693">
    <property type="protein sequence ID" value="KAF2401259.1"/>
    <property type="molecule type" value="Genomic_DNA"/>
</dbReference>
<name>A0A6G1HZK9_9PEZI</name>